<evidence type="ECO:0000256" key="4">
    <source>
        <dbReference type="ARBA" id="ARBA00023163"/>
    </source>
</evidence>
<protein>
    <submittedName>
        <fullName evidence="7">RNA polymerase sigma-70 factor (ECF subfamily)</fullName>
    </submittedName>
</protein>
<keyword evidence="2" id="KW-0805">Transcription regulation</keyword>
<dbReference type="Pfam" id="PF04542">
    <property type="entry name" value="Sigma70_r2"/>
    <property type="match status" value="1"/>
</dbReference>
<gene>
    <name evidence="7" type="ORF">DFP97_11724</name>
</gene>
<dbReference type="EMBL" id="QPJD01000017">
    <property type="protein sequence ID" value="RCW42301.1"/>
    <property type="molecule type" value="Genomic_DNA"/>
</dbReference>
<dbReference type="InterPro" id="IPR039425">
    <property type="entry name" value="RNA_pol_sigma-70-like"/>
</dbReference>
<organism evidence="7 8">
    <name type="scientific">Paenibacillus prosopidis</name>
    <dbReference type="NCBI Taxonomy" id="630520"/>
    <lineage>
        <taxon>Bacteria</taxon>
        <taxon>Bacillati</taxon>
        <taxon>Bacillota</taxon>
        <taxon>Bacilli</taxon>
        <taxon>Bacillales</taxon>
        <taxon>Paenibacillaceae</taxon>
        <taxon>Paenibacillus</taxon>
    </lineage>
</organism>
<proteinExistence type="inferred from homology"/>
<dbReference type="AlphaFoldDB" id="A0A368VKS0"/>
<evidence type="ECO:0000313" key="7">
    <source>
        <dbReference type="EMBL" id="RCW42301.1"/>
    </source>
</evidence>
<keyword evidence="8" id="KW-1185">Reference proteome</keyword>
<sequence>MKLAGQIDREGFSKDPSAALEQMMFLYGNIVLRTAYFYMNDRHIAEDVSQEVFIRAYRNWSSFRGDSSVKTWLTRITVNVCRDKAGLKMFSEQPTDPGLLDRNQMISVEEEVLKRISNSLIFKHVLELPRPYQEVLYLYYYLDLNTREIAEATAASEGTVRGRLHRARQQLEIYLRKEGLSS</sequence>
<dbReference type="InterPro" id="IPR007627">
    <property type="entry name" value="RNA_pol_sigma70_r2"/>
</dbReference>
<dbReference type="NCBIfam" id="TIGR02937">
    <property type="entry name" value="sigma70-ECF"/>
    <property type="match status" value="1"/>
</dbReference>
<dbReference type="InterPro" id="IPR013325">
    <property type="entry name" value="RNA_pol_sigma_r2"/>
</dbReference>
<reference evidence="7 8" key="1">
    <citation type="submission" date="2018-07" db="EMBL/GenBank/DDBJ databases">
        <title>Genomic Encyclopedia of Type Strains, Phase III (KMG-III): the genomes of soil and plant-associated and newly described type strains.</title>
        <authorList>
            <person name="Whitman W."/>
        </authorList>
    </citation>
    <scope>NUCLEOTIDE SEQUENCE [LARGE SCALE GENOMIC DNA]</scope>
    <source>
        <strain evidence="7 8">CECT 7506</strain>
    </source>
</reference>
<dbReference type="Gene3D" id="1.10.1740.10">
    <property type="match status" value="1"/>
</dbReference>
<evidence type="ECO:0000256" key="2">
    <source>
        <dbReference type="ARBA" id="ARBA00023015"/>
    </source>
</evidence>
<evidence type="ECO:0000256" key="3">
    <source>
        <dbReference type="ARBA" id="ARBA00023082"/>
    </source>
</evidence>
<dbReference type="InterPro" id="IPR013324">
    <property type="entry name" value="RNA_pol_sigma_r3/r4-like"/>
</dbReference>
<evidence type="ECO:0000259" key="5">
    <source>
        <dbReference type="Pfam" id="PF04542"/>
    </source>
</evidence>
<comment type="similarity">
    <text evidence="1">Belongs to the sigma-70 factor family. ECF subfamily.</text>
</comment>
<keyword evidence="4" id="KW-0804">Transcription</keyword>
<dbReference type="PANTHER" id="PTHR43133:SF60">
    <property type="entry name" value="RNA POLYMERASE SIGMA FACTOR SIGV"/>
    <property type="match status" value="1"/>
</dbReference>
<dbReference type="InterPro" id="IPR036388">
    <property type="entry name" value="WH-like_DNA-bd_sf"/>
</dbReference>
<dbReference type="InterPro" id="IPR013249">
    <property type="entry name" value="RNA_pol_sigma70_r4_t2"/>
</dbReference>
<comment type="caution">
    <text evidence="7">The sequence shown here is derived from an EMBL/GenBank/DDBJ whole genome shotgun (WGS) entry which is preliminary data.</text>
</comment>
<dbReference type="PANTHER" id="PTHR43133">
    <property type="entry name" value="RNA POLYMERASE ECF-TYPE SIGMA FACTO"/>
    <property type="match status" value="1"/>
</dbReference>
<dbReference type="GO" id="GO:0016987">
    <property type="term" value="F:sigma factor activity"/>
    <property type="evidence" value="ECO:0007669"/>
    <property type="project" value="UniProtKB-KW"/>
</dbReference>
<feature type="domain" description="RNA polymerase sigma-70 region 2" evidence="5">
    <location>
        <begin position="27"/>
        <end position="83"/>
    </location>
</feature>
<dbReference type="InterPro" id="IPR014284">
    <property type="entry name" value="RNA_pol_sigma-70_dom"/>
</dbReference>
<dbReference type="Gene3D" id="1.10.10.10">
    <property type="entry name" value="Winged helix-like DNA-binding domain superfamily/Winged helix DNA-binding domain"/>
    <property type="match status" value="1"/>
</dbReference>
<accession>A0A368VKS0</accession>
<dbReference type="GO" id="GO:0003677">
    <property type="term" value="F:DNA binding"/>
    <property type="evidence" value="ECO:0007669"/>
    <property type="project" value="InterPro"/>
</dbReference>
<evidence type="ECO:0000259" key="6">
    <source>
        <dbReference type="Pfam" id="PF08281"/>
    </source>
</evidence>
<keyword evidence="3" id="KW-0731">Sigma factor</keyword>
<dbReference type="GO" id="GO:0006352">
    <property type="term" value="P:DNA-templated transcription initiation"/>
    <property type="evidence" value="ECO:0007669"/>
    <property type="project" value="InterPro"/>
</dbReference>
<dbReference type="SUPFAM" id="SSF88659">
    <property type="entry name" value="Sigma3 and sigma4 domains of RNA polymerase sigma factors"/>
    <property type="match status" value="1"/>
</dbReference>
<feature type="domain" description="RNA polymerase sigma factor 70 region 4 type 2" evidence="6">
    <location>
        <begin position="127"/>
        <end position="171"/>
    </location>
</feature>
<dbReference type="Proteomes" id="UP000252415">
    <property type="component" value="Unassembled WGS sequence"/>
</dbReference>
<evidence type="ECO:0000256" key="1">
    <source>
        <dbReference type="ARBA" id="ARBA00010641"/>
    </source>
</evidence>
<name>A0A368VKS0_9BACL</name>
<dbReference type="SUPFAM" id="SSF88946">
    <property type="entry name" value="Sigma2 domain of RNA polymerase sigma factors"/>
    <property type="match status" value="1"/>
</dbReference>
<evidence type="ECO:0000313" key="8">
    <source>
        <dbReference type="Proteomes" id="UP000252415"/>
    </source>
</evidence>
<dbReference type="Pfam" id="PF08281">
    <property type="entry name" value="Sigma70_r4_2"/>
    <property type="match status" value="1"/>
</dbReference>